<evidence type="ECO:0000256" key="2">
    <source>
        <dbReference type="ARBA" id="ARBA00007069"/>
    </source>
</evidence>
<dbReference type="AlphaFoldDB" id="A0A1G5RTM5"/>
<feature type="transmembrane region" description="Helical" evidence="8">
    <location>
        <begin position="198"/>
        <end position="220"/>
    </location>
</feature>
<evidence type="ECO:0000256" key="4">
    <source>
        <dbReference type="ARBA" id="ARBA00022475"/>
    </source>
</evidence>
<evidence type="ECO:0000256" key="7">
    <source>
        <dbReference type="ARBA" id="ARBA00023136"/>
    </source>
</evidence>
<dbReference type="CDD" id="cd06261">
    <property type="entry name" value="TM_PBP2"/>
    <property type="match status" value="1"/>
</dbReference>
<reference evidence="10 11" key="1">
    <citation type="submission" date="2016-10" db="EMBL/GenBank/DDBJ databases">
        <authorList>
            <person name="de Groot N.N."/>
        </authorList>
    </citation>
    <scope>NUCLEOTIDE SEQUENCE [LARGE SCALE GENOMIC DNA]</scope>
    <source>
        <strain evidence="10 11">DSM 10317</strain>
    </source>
</reference>
<protein>
    <submittedName>
        <fullName evidence="10">Spermidine/putrescine transport system permease protein</fullName>
    </submittedName>
</protein>
<evidence type="ECO:0000256" key="1">
    <source>
        <dbReference type="ARBA" id="ARBA00004651"/>
    </source>
</evidence>
<dbReference type="SUPFAM" id="SSF161098">
    <property type="entry name" value="MetI-like"/>
    <property type="match status" value="1"/>
</dbReference>
<evidence type="ECO:0000256" key="8">
    <source>
        <dbReference type="RuleBase" id="RU363032"/>
    </source>
</evidence>
<organism evidence="10 11">
    <name type="scientific">Pseudobutyrivibrio xylanivorans</name>
    <dbReference type="NCBI Taxonomy" id="185007"/>
    <lineage>
        <taxon>Bacteria</taxon>
        <taxon>Bacillati</taxon>
        <taxon>Bacillota</taxon>
        <taxon>Clostridia</taxon>
        <taxon>Lachnospirales</taxon>
        <taxon>Lachnospiraceae</taxon>
        <taxon>Pseudobutyrivibrio</taxon>
    </lineage>
</organism>
<dbReference type="RefSeq" id="WP_036952748.1">
    <property type="nucleotide sequence ID" value="NZ_FMWK01000003.1"/>
</dbReference>
<dbReference type="Proteomes" id="UP000199428">
    <property type="component" value="Unassembled WGS sequence"/>
</dbReference>
<dbReference type="PANTHER" id="PTHR42929">
    <property type="entry name" value="INNER MEMBRANE ABC TRANSPORTER PERMEASE PROTEIN YDCU-RELATED-RELATED"/>
    <property type="match status" value="1"/>
</dbReference>
<evidence type="ECO:0000256" key="3">
    <source>
        <dbReference type="ARBA" id="ARBA00022448"/>
    </source>
</evidence>
<evidence type="ECO:0000313" key="10">
    <source>
        <dbReference type="EMBL" id="SCZ77472.1"/>
    </source>
</evidence>
<evidence type="ECO:0000256" key="5">
    <source>
        <dbReference type="ARBA" id="ARBA00022692"/>
    </source>
</evidence>
<feature type="transmembrane region" description="Helical" evidence="8">
    <location>
        <begin position="58"/>
        <end position="81"/>
    </location>
</feature>
<dbReference type="Gene3D" id="1.10.3720.10">
    <property type="entry name" value="MetI-like"/>
    <property type="match status" value="1"/>
</dbReference>
<dbReference type="InterPro" id="IPR000515">
    <property type="entry name" value="MetI-like"/>
</dbReference>
<proteinExistence type="inferred from homology"/>
<sequence length="275" mass="30206">MINRFRTSFLAAPYAVWVLICTILPLFYILGYALTNDAGGFTLANLLAITDAVHLKSLWLSIEVAFVTTIICLIIAYPVALILHNLKITNKGFVVFLFILPMWMNFMLRILAWQIILSNNGILNSILSAIGLPTVHILYTKAAVTLGMVYDFLPYMILPIYNALSKVSDSVVEAAADLGANWWTTFIKITVPLSKDGIISGIIMVFVPALSSFVVSNLLGGGKVLLIGNVIEQEFTLARNWNLGSGLSIILMIFVLLSMSIMNRIDDSENGGMLV</sequence>
<accession>A0A1G5RTM5</accession>
<dbReference type="Pfam" id="PF00528">
    <property type="entry name" value="BPD_transp_1"/>
    <property type="match status" value="1"/>
</dbReference>
<feature type="domain" description="ABC transmembrane type-1" evidence="9">
    <location>
        <begin position="58"/>
        <end position="262"/>
    </location>
</feature>
<dbReference type="PANTHER" id="PTHR42929:SF1">
    <property type="entry name" value="INNER MEMBRANE ABC TRANSPORTER PERMEASE PROTEIN YDCU-RELATED"/>
    <property type="match status" value="1"/>
</dbReference>
<feature type="transmembrane region" description="Helical" evidence="8">
    <location>
        <begin position="241"/>
        <end position="262"/>
    </location>
</feature>
<evidence type="ECO:0000313" key="11">
    <source>
        <dbReference type="Proteomes" id="UP000199428"/>
    </source>
</evidence>
<comment type="similarity">
    <text evidence="2">Belongs to the binding-protein-dependent transport system permease family. CysTW subfamily.</text>
</comment>
<gene>
    <name evidence="10" type="ORF">SAMN02910350_00792</name>
</gene>
<dbReference type="GO" id="GO:0055085">
    <property type="term" value="P:transmembrane transport"/>
    <property type="evidence" value="ECO:0007669"/>
    <property type="project" value="InterPro"/>
</dbReference>
<dbReference type="EMBL" id="FMWK01000003">
    <property type="protein sequence ID" value="SCZ77472.1"/>
    <property type="molecule type" value="Genomic_DNA"/>
</dbReference>
<dbReference type="InterPro" id="IPR035906">
    <property type="entry name" value="MetI-like_sf"/>
</dbReference>
<feature type="transmembrane region" description="Helical" evidence="8">
    <location>
        <begin position="12"/>
        <end position="34"/>
    </location>
</feature>
<keyword evidence="6 8" id="KW-1133">Transmembrane helix</keyword>
<evidence type="ECO:0000256" key="6">
    <source>
        <dbReference type="ARBA" id="ARBA00022989"/>
    </source>
</evidence>
<comment type="subcellular location">
    <subcellularLocation>
        <location evidence="1 8">Cell membrane</location>
        <topology evidence="1 8">Multi-pass membrane protein</topology>
    </subcellularLocation>
</comment>
<dbReference type="GO" id="GO:0005886">
    <property type="term" value="C:plasma membrane"/>
    <property type="evidence" value="ECO:0007669"/>
    <property type="project" value="UniProtKB-SubCell"/>
</dbReference>
<evidence type="ECO:0000259" key="9">
    <source>
        <dbReference type="PROSITE" id="PS50928"/>
    </source>
</evidence>
<keyword evidence="5 8" id="KW-0812">Transmembrane</keyword>
<feature type="transmembrane region" description="Helical" evidence="8">
    <location>
        <begin position="93"/>
        <end position="116"/>
    </location>
</feature>
<dbReference type="PROSITE" id="PS50928">
    <property type="entry name" value="ABC_TM1"/>
    <property type="match status" value="1"/>
</dbReference>
<keyword evidence="4" id="KW-1003">Cell membrane</keyword>
<name>A0A1G5RTM5_PSEXY</name>
<keyword evidence="3 8" id="KW-0813">Transport</keyword>
<keyword evidence="7 8" id="KW-0472">Membrane</keyword>